<gene>
    <name evidence="2" type="ORF">E2562_034496</name>
</gene>
<feature type="region of interest" description="Disordered" evidence="1">
    <location>
        <begin position="1"/>
        <end position="46"/>
    </location>
</feature>
<feature type="compositionally biased region" description="Basic and acidic residues" evidence="1">
    <location>
        <begin position="182"/>
        <end position="203"/>
    </location>
</feature>
<reference evidence="2 3" key="1">
    <citation type="submission" date="2019-11" db="EMBL/GenBank/DDBJ databases">
        <title>Whole genome sequence of Oryza granulata.</title>
        <authorList>
            <person name="Li W."/>
        </authorList>
    </citation>
    <scope>NUCLEOTIDE SEQUENCE [LARGE SCALE GENOMIC DNA]</scope>
    <source>
        <strain evidence="3">cv. Menghai</strain>
        <tissue evidence="2">Leaf</tissue>
    </source>
</reference>
<feature type="region of interest" description="Disordered" evidence="1">
    <location>
        <begin position="81"/>
        <end position="100"/>
    </location>
</feature>
<dbReference type="EMBL" id="SPHZ02000008">
    <property type="protein sequence ID" value="KAF0904421.1"/>
    <property type="molecule type" value="Genomic_DNA"/>
</dbReference>
<evidence type="ECO:0000313" key="3">
    <source>
        <dbReference type="Proteomes" id="UP000479710"/>
    </source>
</evidence>
<protein>
    <submittedName>
        <fullName evidence="2">Uncharacterized protein</fullName>
    </submittedName>
</protein>
<feature type="compositionally biased region" description="Polar residues" evidence="1">
    <location>
        <begin position="13"/>
        <end position="33"/>
    </location>
</feature>
<organism evidence="2 3">
    <name type="scientific">Oryza meyeriana var. granulata</name>
    <dbReference type="NCBI Taxonomy" id="110450"/>
    <lineage>
        <taxon>Eukaryota</taxon>
        <taxon>Viridiplantae</taxon>
        <taxon>Streptophyta</taxon>
        <taxon>Embryophyta</taxon>
        <taxon>Tracheophyta</taxon>
        <taxon>Spermatophyta</taxon>
        <taxon>Magnoliopsida</taxon>
        <taxon>Liliopsida</taxon>
        <taxon>Poales</taxon>
        <taxon>Poaceae</taxon>
        <taxon>BOP clade</taxon>
        <taxon>Oryzoideae</taxon>
        <taxon>Oryzeae</taxon>
        <taxon>Oryzinae</taxon>
        <taxon>Oryza</taxon>
        <taxon>Oryza meyeriana</taxon>
    </lineage>
</organism>
<dbReference type="Proteomes" id="UP000479710">
    <property type="component" value="Unassembled WGS sequence"/>
</dbReference>
<sequence>MESQVAGDVFARSGTQERVSESEIIQQSVSAGEQFQDAGGDKGKMTGSQTVVIAEGSTSGGSEAQSGQPPTAMVVSMVENTSGQIKSQPIVKESSDGNNDKMDFDYNYNENGNVGDNEGQLGSGKFVEEVLDRNMPGEKERGTDMVIQSENQIRDKQQADEDIAELTYKDNTKMKEVVSMEREELYEDDKSKMSQNIETKEDQVQTSPDEALMEDEGERDLKVALPKWWGDIFQ</sequence>
<keyword evidence="3" id="KW-1185">Reference proteome</keyword>
<feature type="region of interest" description="Disordered" evidence="1">
    <location>
        <begin position="137"/>
        <end position="161"/>
    </location>
</feature>
<proteinExistence type="predicted"/>
<accession>A0A6G1CWE0</accession>
<name>A0A6G1CWE0_9ORYZ</name>
<evidence type="ECO:0000256" key="1">
    <source>
        <dbReference type="SAM" id="MobiDB-lite"/>
    </source>
</evidence>
<comment type="caution">
    <text evidence="2">The sequence shown here is derived from an EMBL/GenBank/DDBJ whole genome shotgun (WGS) entry which is preliminary data.</text>
</comment>
<dbReference type="AlphaFoldDB" id="A0A6G1CWE0"/>
<feature type="region of interest" description="Disordered" evidence="1">
    <location>
        <begin position="182"/>
        <end position="218"/>
    </location>
</feature>
<evidence type="ECO:0000313" key="2">
    <source>
        <dbReference type="EMBL" id="KAF0904421.1"/>
    </source>
</evidence>